<accession>A0AAN1VFX9</accession>
<dbReference type="EMBL" id="CP024172">
    <property type="protein sequence ID" value="AZW16947.1"/>
    <property type="molecule type" value="Genomic_DNA"/>
</dbReference>
<evidence type="ECO:0000313" key="4">
    <source>
        <dbReference type="Proteomes" id="UP000282741"/>
    </source>
</evidence>
<dbReference type="SUPFAM" id="SSF103481">
    <property type="entry name" value="Multidrug resistance efflux transporter EmrE"/>
    <property type="match status" value="2"/>
</dbReference>
<protein>
    <submittedName>
        <fullName evidence="3">Multidrug DMT transporter permease</fullName>
    </submittedName>
</protein>
<keyword evidence="1" id="KW-1133">Transmembrane helix</keyword>
<reference evidence="4" key="1">
    <citation type="submission" date="2017-10" db="EMBL/GenBank/DDBJ databases">
        <title>Whole genome sequencing of various Bordetella species.</title>
        <authorList>
            <person name="Weigand M.R."/>
            <person name="Loparev V."/>
            <person name="Peng Y."/>
            <person name="Bowden K.E."/>
            <person name="Tondella M.L."/>
            <person name="Williams M.M."/>
        </authorList>
    </citation>
    <scope>NUCLEOTIDE SEQUENCE [LARGE SCALE GENOMIC DNA]</scope>
    <source>
        <strain evidence="4">H720</strain>
    </source>
</reference>
<name>A0AAN1VFX9_9BORD</name>
<dbReference type="RefSeq" id="WP_032956370.1">
    <property type="nucleotide sequence ID" value="NZ_CP012077.1"/>
</dbReference>
<feature type="transmembrane region" description="Helical" evidence="1">
    <location>
        <begin position="205"/>
        <end position="224"/>
    </location>
</feature>
<keyword evidence="1" id="KW-0472">Membrane</keyword>
<keyword evidence="1" id="KW-0812">Transmembrane</keyword>
<evidence type="ECO:0000259" key="2">
    <source>
        <dbReference type="Pfam" id="PF00892"/>
    </source>
</evidence>
<feature type="transmembrane region" description="Helical" evidence="1">
    <location>
        <begin position="115"/>
        <end position="133"/>
    </location>
</feature>
<organism evidence="3 4">
    <name type="scientific">Bordetella hinzii</name>
    <dbReference type="NCBI Taxonomy" id="103855"/>
    <lineage>
        <taxon>Bacteria</taxon>
        <taxon>Pseudomonadati</taxon>
        <taxon>Pseudomonadota</taxon>
        <taxon>Betaproteobacteria</taxon>
        <taxon>Burkholderiales</taxon>
        <taxon>Alcaligenaceae</taxon>
        <taxon>Bordetella</taxon>
    </lineage>
</organism>
<dbReference type="InterPro" id="IPR000620">
    <property type="entry name" value="EamA_dom"/>
</dbReference>
<feature type="transmembrane region" description="Helical" evidence="1">
    <location>
        <begin position="60"/>
        <end position="78"/>
    </location>
</feature>
<dbReference type="GO" id="GO:0016020">
    <property type="term" value="C:membrane"/>
    <property type="evidence" value="ECO:0007669"/>
    <property type="project" value="InterPro"/>
</dbReference>
<gene>
    <name evidence="3" type="ORF">CS347_09265</name>
</gene>
<evidence type="ECO:0000256" key="1">
    <source>
        <dbReference type="SAM" id="Phobius"/>
    </source>
</evidence>
<feature type="transmembrane region" description="Helical" evidence="1">
    <location>
        <begin position="230"/>
        <end position="252"/>
    </location>
</feature>
<feature type="domain" description="EamA" evidence="2">
    <location>
        <begin position="188"/>
        <end position="275"/>
    </location>
</feature>
<dbReference type="AlphaFoldDB" id="A0AAN1VFX9"/>
<sequence>MASLLALLSAAAYGIVDFAGGRAAREVPPIALACRVQWFGSLALLCLAPLLGGRPALDDLGWGGLSGLGSAVAIMFLYRGMRCGKISLVLPLAALVGAALPVLFAIGVLGDRPSAMVLAGMAGTLLAVWWIACRPRAGGMTLAAGSRDALIAGAGVGLQYACVAQADPQAGLWPVLANRLASVIVVVCYARHLGLPLRLPRGRRFSAAWIGSLAALSLALYLYATWQSLVSVAVVLASLYPAIPVLLSILLLGETLTPRQWRGLLVAAVSVGVIVQGA</sequence>
<dbReference type="Proteomes" id="UP000282741">
    <property type="component" value="Chromosome"/>
</dbReference>
<evidence type="ECO:0000313" key="3">
    <source>
        <dbReference type="EMBL" id="AZW16947.1"/>
    </source>
</evidence>
<feature type="transmembrane region" description="Helical" evidence="1">
    <location>
        <begin position="90"/>
        <end position="109"/>
    </location>
</feature>
<proteinExistence type="predicted"/>
<dbReference type="Pfam" id="PF00892">
    <property type="entry name" value="EamA"/>
    <property type="match status" value="1"/>
</dbReference>
<dbReference type="InterPro" id="IPR037185">
    <property type="entry name" value="EmrE-like"/>
</dbReference>